<feature type="domain" description="GP-PDE" evidence="1">
    <location>
        <begin position="10"/>
        <end position="240"/>
    </location>
</feature>
<dbReference type="PROSITE" id="PS51704">
    <property type="entry name" value="GP_PDE"/>
    <property type="match status" value="1"/>
</dbReference>
<dbReference type="Gene3D" id="3.20.20.190">
    <property type="entry name" value="Phosphatidylinositol (PI) phosphodiesterase"/>
    <property type="match status" value="1"/>
</dbReference>
<dbReference type="Pfam" id="PF03009">
    <property type="entry name" value="GDPD"/>
    <property type="match status" value="1"/>
</dbReference>
<proteinExistence type="predicted"/>
<dbReference type="InterPro" id="IPR017946">
    <property type="entry name" value="PLC-like_Pdiesterase_TIM-brl"/>
</dbReference>
<sequence length="240" mass="27193">MSTKSLMSKPIVFAHRGASGICFENTMRAFKEAARQSADGIELDVQLTADGVPVVVHDADLYRIAGIRKSVSALHFSELQSVKIGSKFFRRFKGHRIPTLREVVSFCELNRLALNIELKETVSERPEFLREIIDMAMLLDDVHLSSFDPEILMKVKAMAPFLETALLVKAKTTDWDHLEKYDFVNGFNFHKRLLKEPYIGAMIASGKRLRVYGVTGKEAIALQPPAYIDGWITDFPDRFK</sequence>
<evidence type="ECO:0000313" key="2">
    <source>
        <dbReference type="EMBL" id="MFC5603501.1"/>
    </source>
</evidence>
<name>A0ABW0TWU1_9BACL</name>
<comment type="caution">
    <text evidence="2">The sequence shown here is derived from an EMBL/GenBank/DDBJ whole genome shotgun (WGS) entry which is preliminary data.</text>
</comment>
<reference evidence="3" key="1">
    <citation type="journal article" date="2019" name="Int. J. Syst. Evol. Microbiol.">
        <title>The Global Catalogue of Microorganisms (GCM) 10K type strain sequencing project: providing services to taxonomists for standard genome sequencing and annotation.</title>
        <authorList>
            <consortium name="The Broad Institute Genomics Platform"/>
            <consortium name="The Broad Institute Genome Sequencing Center for Infectious Disease"/>
            <person name="Wu L."/>
            <person name="Ma J."/>
        </authorList>
    </citation>
    <scope>NUCLEOTIDE SEQUENCE [LARGE SCALE GENOMIC DNA]</scope>
    <source>
        <strain evidence="3">KACC 11299</strain>
    </source>
</reference>
<evidence type="ECO:0000313" key="3">
    <source>
        <dbReference type="Proteomes" id="UP001596071"/>
    </source>
</evidence>
<dbReference type="SUPFAM" id="SSF51695">
    <property type="entry name" value="PLC-like phosphodiesterases"/>
    <property type="match status" value="1"/>
</dbReference>
<evidence type="ECO:0000259" key="1">
    <source>
        <dbReference type="PROSITE" id="PS51704"/>
    </source>
</evidence>
<keyword evidence="3" id="KW-1185">Reference proteome</keyword>
<dbReference type="InterPro" id="IPR030395">
    <property type="entry name" value="GP_PDE_dom"/>
</dbReference>
<organism evidence="2 3">
    <name type="scientific">Sporosarcina koreensis</name>
    <dbReference type="NCBI Taxonomy" id="334735"/>
    <lineage>
        <taxon>Bacteria</taxon>
        <taxon>Bacillati</taxon>
        <taxon>Bacillota</taxon>
        <taxon>Bacilli</taxon>
        <taxon>Bacillales</taxon>
        <taxon>Caryophanaceae</taxon>
        <taxon>Sporosarcina</taxon>
    </lineage>
</organism>
<dbReference type="PANTHER" id="PTHR46211:SF1">
    <property type="entry name" value="GLYCEROPHOSPHODIESTER PHOSPHODIESTERASE, CYTOPLASMIC"/>
    <property type="match status" value="1"/>
</dbReference>
<dbReference type="Proteomes" id="UP001596071">
    <property type="component" value="Unassembled WGS sequence"/>
</dbReference>
<accession>A0ABW0TWU1</accession>
<dbReference type="PANTHER" id="PTHR46211">
    <property type="entry name" value="GLYCEROPHOSPHORYL DIESTER PHOSPHODIESTERASE"/>
    <property type="match status" value="1"/>
</dbReference>
<protein>
    <submittedName>
        <fullName evidence="2">Glycerophosphodiester phosphodiesterase</fullName>
    </submittedName>
</protein>
<dbReference type="EMBL" id="JBHSNP010000011">
    <property type="protein sequence ID" value="MFC5603501.1"/>
    <property type="molecule type" value="Genomic_DNA"/>
</dbReference>
<dbReference type="RefSeq" id="WP_381444051.1">
    <property type="nucleotide sequence ID" value="NZ_JBHSNP010000011.1"/>
</dbReference>
<gene>
    <name evidence="2" type="ORF">ACFPTP_09710</name>
</gene>